<evidence type="ECO:0000259" key="1">
    <source>
        <dbReference type="SMART" id="SM00666"/>
    </source>
</evidence>
<dbReference type="AlphaFoldDB" id="A0A6A2X315"/>
<dbReference type="Pfam" id="PF03108">
    <property type="entry name" value="DBD_Tnp_Mut"/>
    <property type="match status" value="1"/>
</dbReference>
<dbReference type="PANTHER" id="PTHR31973:SF149">
    <property type="entry name" value="SWIM-TYPE DOMAIN-CONTAINING PROTEIN"/>
    <property type="match status" value="1"/>
</dbReference>
<proteinExistence type="predicted"/>
<evidence type="ECO:0000313" key="3">
    <source>
        <dbReference type="Proteomes" id="UP000436088"/>
    </source>
</evidence>
<dbReference type="Pfam" id="PF10551">
    <property type="entry name" value="MULE"/>
    <property type="match status" value="1"/>
</dbReference>
<gene>
    <name evidence="2" type="ORF">F3Y22_tig00112260pilonHSYRG00032</name>
</gene>
<accession>A0A6A2X315</accession>
<name>A0A6A2X315_HIBSY</name>
<dbReference type="SUPFAM" id="SSF54277">
    <property type="entry name" value="CAD &amp; PB1 domains"/>
    <property type="match status" value="1"/>
</dbReference>
<dbReference type="GO" id="GO:0016757">
    <property type="term" value="F:glycosyltransferase activity"/>
    <property type="evidence" value="ECO:0007669"/>
    <property type="project" value="UniProtKB-KW"/>
</dbReference>
<dbReference type="InterPro" id="IPR058594">
    <property type="entry name" value="PB1-like_dom_pln"/>
</dbReference>
<sequence length="663" mass="73979">MVRGKLILICQHGGEFMPKDDGSLSYSGGDAHALDISPETEFDNLKYILAEKCNLEYRSLTIKYFLPGNRRTLINLSNDKDLKRMCDFHGDSVTADVFLTGTKVFAPVNLGTQVNRKTGAKEGCASVTGPATFKGSCSAVGLKDVSIGIATLRSPTIAANTSKHTAVCNIIDGLFEVSVIDATDCSTDTFDMSASPAEYVKKRRRTASWSSGANGPTIVPVADNLGETRQTISREKVTRKCNLGAIAGNMSLALPSDASPVKLVEFWKNAITGEGQDFISVAEFRDALQKYAIAHRFGYKLRKNDTNRASAVCAAEGCPWRIHASWVPSDNVFRVKKLHESHTCDGESWKTATPSKSWLVNIIKDRLRDSPHHKPKEIANGILRDFGLELNYAQVWRGIEDARLQLQGSYKEAYGQFPWYCEKIEEANPGSFTKLLIGDDRTFQRLFLSFHATVYGFQSGCRPLLFLEAIPLKSKYHEILLTGTALDGDDGIFPVAFAVVDDENEDSWHWFLKQLKSAVSTSRSLTFVSDRDKGLMKHVLEIFENAHHGYSIYYLMDSFIQNLKGPFHGEGRASLPGCFLAAAKAVRLGVFKMYTEQIKLVSPNAHDWIMQNEPECWVNAFFKGELYNHITLNIAELYADWIEEARELPIMQKIEVLRCTIMN</sequence>
<protein>
    <submittedName>
        <fullName evidence="2">2-diacylglycerol 3-beta-galactosyltransferase family protein</fullName>
    </submittedName>
</protein>
<dbReference type="Proteomes" id="UP000436088">
    <property type="component" value="Unassembled WGS sequence"/>
</dbReference>
<evidence type="ECO:0000313" key="2">
    <source>
        <dbReference type="EMBL" id="KAE8669051.1"/>
    </source>
</evidence>
<organism evidence="2 3">
    <name type="scientific">Hibiscus syriacus</name>
    <name type="common">Rose of Sharon</name>
    <dbReference type="NCBI Taxonomy" id="106335"/>
    <lineage>
        <taxon>Eukaryota</taxon>
        <taxon>Viridiplantae</taxon>
        <taxon>Streptophyta</taxon>
        <taxon>Embryophyta</taxon>
        <taxon>Tracheophyta</taxon>
        <taxon>Spermatophyta</taxon>
        <taxon>Magnoliopsida</taxon>
        <taxon>eudicotyledons</taxon>
        <taxon>Gunneridae</taxon>
        <taxon>Pentapetalae</taxon>
        <taxon>rosids</taxon>
        <taxon>malvids</taxon>
        <taxon>Malvales</taxon>
        <taxon>Malvaceae</taxon>
        <taxon>Malvoideae</taxon>
        <taxon>Hibiscus</taxon>
    </lineage>
</organism>
<dbReference type="InterPro" id="IPR018289">
    <property type="entry name" value="MULE_transposase_dom"/>
</dbReference>
<dbReference type="PANTHER" id="PTHR31973">
    <property type="entry name" value="POLYPROTEIN, PUTATIVE-RELATED"/>
    <property type="match status" value="1"/>
</dbReference>
<reference evidence="2" key="1">
    <citation type="submission" date="2019-09" db="EMBL/GenBank/DDBJ databases">
        <title>Draft genome information of white flower Hibiscus syriacus.</title>
        <authorList>
            <person name="Kim Y.-M."/>
        </authorList>
    </citation>
    <scope>NUCLEOTIDE SEQUENCE [LARGE SCALE GENOMIC DNA]</scope>
    <source>
        <strain evidence="2">YM2019G1</strain>
    </source>
</reference>
<dbReference type="SMART" id="SM00666">
    <property type="entry name" value="PB1"/>
    <property type="match status" value="1"/>
</dbReference>
<dbReference type="OrthoDB" id="125347at2759"/>
<feature type="domain" description="PB1" evidence="1">
    <location>
        <begin position="19"/>
        <end position="102"/>
    </location>
</feature>
<keyword evidence="3" id="KW-1185">Reference proteome</keyword>
<dbReference type="InterPro" id="IPR004332">
    <property type="entry name" value="Transposase_MuDR"/>
</dbReference>
<dbReference type="EMBL" id="VEPZ02001537">
    <property type="protein sequence ID" value="KAE8669051.1"/>
    <property type="molecule type" value="Genomic_DNA"/>
</dbReference>
<comment type="caution">
    <text evidence="2">The sequence shown here is derived from an EMBL/GenBank/DDBJ whole genome shotgun (WGS) entry which is preliminary data.</text>
</comment>
<dbReference type="InterPro" id="IPR000270">
    <property type="entry name" value="PB1_dom"/>
</dbReference>
<dbReference type="Pfam" id="PF26130">
    <property type="entry name" value="PB1-like"/>
    <property type="match status" value="1"/>
</dbReference>